<name>A0A8R7V1E5_TRIUA</name>
<accession>A0A8R7V1E5</accession>
<reference evidence="1" key="3">
    <citation type="submission" date="2022-06" db="UniProtKB">
        <authorList>
            <consortium name="EnsemblPlants"/>
        </authorList>
    </citation>
    <scope>IDENTIFICATION</scope>
</reference>
<dbReference type="Gene3D" id="3.40.50.300">
    <property type="entry name" value="P-loop containing nucleotide triphosphate hydrolases"/>
    <property type="match status" value="1"/>
</dbReference>
<sequence>VSGCGKSTEAAMLANALGCGFVEADDHHSH</sequence>
<reference evidence="2" key="1">
    <citation type="journal article" date="2013" name="Nature">
        <title>Draft genome of the wheat A-genome progenitor Triticum urartu.</title>
        <authorList>
            <person name="Ling H.Q."/>
            <person name="Zhao S."/>
            <person name="Liu D."/>
            <person name="Wang J."/>
            <person name="Sun H."/>
            <person name="Zhang C."/>
            <person name="Fan H."/>
            <person name="Li D."/>
            <person name="Dong L."/>
            <person name="Tao Y."/>
            <person name="Gao C."/>
            <person name="Wu H."/>
            <person name="Li Y."/>
            <person name="Cui Y."/>
            <person name="Guo X."/>
            <person name="Zheng S."/>
            <person name="Wang B."/>
            <person name="Yu K."/>
            <person name="Liang Q."/>
            <person name="Yang W."/>
            <person name="Lou X."/>
            <person name="Chen J."/>
            <person name="Feng M."/>
            <person name="Jian J."/>
            <person name="Zhang X."/>
            <person name="Luo G."/>
            <person name="Jiang Y."/>
            <person name="Liu J."/>
            <person name="Wang Z."/>
            <person name="Sha Y."/>
            <person name="Zhang B."/>
            <person name="Wu H."/>
            <person name="Tang D."/>
            <person name="Shen Q."/>
            <person name="Xue P."/>
            <person name="Zou S."/>
            <person name="Wang X."/>
            <person name="Liu X."/>
            <person name="Wang F."/>
            <person name="Yang Y."/>
            <person name="An X."/>
            <person name="Dong Z."/>
            <person name="Zhang K."/>
            <person name="Zhang X."/>
            <person name="Luo M.C."/>
            <person name="Dvorak J."/>
            <person name="Tong Y."/>
            <person name="Wang J."/>
            <person name="Yang H."/>
            <person name="Li Z."/>
            <person name="Wang D."/>
            <person name="Zhang A."/>
            <person name="Wang J."/>
        </authorList>
    </citation>
    <scope>NUCLEOTIDE SEQUENCE</scope>
    <source>
        <strain evidence="2">cv. G1812</strain>
    </source>
</reference>
<dbReference type="Pfam" id="PF01202">
    <property type="entry name" value="SKI"/>
    <property type="match status" value="1"/>
</dbReference>
<dbReference type="Gramene" id="TuG1812G0700000356.01.T01">
    <property type="protein sequence ID" value="TuG1812G0700000356.01.T01"/>
    <property type="gene ID" value="TuG1812G0700000356.01"/>
</dbReference>
<keyword evidence="2" id="KW-1185">Reference proteome</keyword>
<dbReference type="AlphaFoldDB" id="A0A8R7V1E5"/>
<evidence type="ECO:0000313" key="1">
    <source>
        <dbReference type="EnsemblPlants" id="TuG1812G0700000356.01.T01"/>
    </source>
</evidence>
<evidence type="ECO:0008006" key="3">
    <source>
        <dbReference type="Google" id="ProtNLM"/>
    </source>
</evidence>
<dbReference type="EnsemblPlants" id="TuG1812G0700000356.01.T01">
    <property type="protein sequence ID" value="TuG1812G0700000356.01.T01"/>
    <property type="gene ID" value="TuG1812G0700000356.01"/>
</dbReference>
<reference evidence="1" key="2">
    <citation type="submission" date="2018-03" db="EMBL/GenBank/DDBJ databases">
        <title>The Triticum urartu genome reveals the dynamic nature of wheat genome evolution.</title>
        <authorList>
            <person name="Ling H."/>
            <person name="Ma B."/>
            <person name="Shi X."/>
            <person name="Liu H."/>
            <person name="Dong L."/>
            <person name="Sun H."/>
            <person name="Cao Y."/>
            <person name="Gao Q."/>
            <person name="Zheng S."/>
            <person name="Li Y."/>
            <person name="Yu Y."/>
            <person name="Du H."/>
            <person name="Qi M."/>
            <person name="Li Y."/>
            <person name="Yu H."/>
            <person name="Cui Y."/>
            <person name="Wang N."/>
            <person name="Chen C."/>
            <person name="Wu H."/>
            <person name="Zhao Y."/>
            <person name="Zhang J."/>
            <person name="Li Y."/>
            <person name="Zhou W."/>
            <person name="Zhang B."/>
            <person name="Hu W."/>
            <person name="Eijk M."/>
            <person name="Tang J."/>
            <person name="Witsenboer H."/>
            <person name="Zhao S."/>
            <person name="Li Z."/>
            <person name="Zhang A."/>
            <person name="Wang D."/>
            <person name="Liang C."/>
        </authorList>
    </citation>
    <scope>NUCLEOTIDE SEQUENCE [LARGE SCALE GENOMIC DNA]</scope>
    <source>
        <strain evidence="1">cv. G1812</strain>
    </source>
</reference>
<dbReference type="InterPro" id="IPR027417">
    <property type="entry name" value="P-loop_NTPase"/>
</dbReference>
<protein>
    <recommendedName>
        <fullName evidence="3">Gluconokinase</fullName>
    </recommendedName>
</protein>
<dbReference type="InterPro" id="IPR031322">
    <property type="entry name" value="Shikimate/glucono_kinase"/>
</dbReference>
<organism evidence="1 2">
    <name type="scientific">Triticum urartu</name>
    <name type="common">Red wild einkorn</name>
    <name type="synonym">Crithodium urartu</name>
    <dbReference type="NCBI Taxonomy" id="4572"/>
    <lineage>
        <taxon>Eukaryota</taxon>
        <taxon>Viridiplantae</taxon>
        <taxon>Streptophyta</taxon>
        <taxon>Embryophyta</taxon>
        <taxon>Tracheophyta</taxon>
        <taxon>Spermatophyta</taxon>
        <taxon>Magnoliopsida</taxon>
        <taxon>Liliopsida</taxon>
        <taxon>Poales</taxon>
        <taxon>Poaceae</taxon>
        <taxon>BOP clade</taxon>
        <taxon>Pooideae</taxon>
        <taxon>Triticodae</taxon>
        <taxon>Triticeae</taxon>
        <taxon>Triticinae</taxon>
        <taxon>Triticum</taxon>
    </lineage>
</organism>
<dbReference type="SUPFAM" id="SSF52540">
    <property type="entry name" value="P-loop containing nucleoside triphosphate hydrolases"/>
    <property type="match status" value="1"/>
</dbReference>
<evidence type="ECO:0000313" key="2">
    <source>
        <dbReference type="Proteomes" id="UP000015106"/>
    </source>
</evidence>
<dbReference type="Proteomes" id="UP000015106">
    <property type="component" value="Chromosome 7"/>
</dbReference>
<proteinExistence type="predicted"/>